<dbReference type="EMBL" id="BAAATK010000003">
    <property type="protein sequence ID" value="GAA2424025.1"/>
    <property type="molecule type" value="Genomic_DNA"/>
</dbReference>
<dbReference type="SUPFAM" id="SSF48498">
    <property type="entry name" value="Tetracyclin repressor-like, C-terminal domain"/>
    <property type="match status" value="1"/>
</dbReference>
<dbReference type="InterPro" id="IPR036271">
    <property type="entry name" value="Tet_transcr_reg_TetR-rel_C_sf"/>
</dbReference>
<accession>A0ABN3J9S8</accession>
<keyword evidence="1" id="KW-1133">Transmembrane helix</keyword>
<keyword evidence="1" id="KW-0812">Transmembrane</keyword>
<protein>
    <submittedName>
        <fullName evidence="2">Uncharacterized protein</fullName>
    </submittedName>
</protein>
<evidence type="ECO:0000313" key="2">
    <source>
        <dbReference type="EMBL" id="GAA2424025.1"/>
    </source>
</evidence>
<dbReference type="Gene3D" id="1.10.357.10">
    <property type="entry name" value="Tetracycline Repressor, domain 2"/>
    <property type="match status" value="1"/>
</dbReference>
<dbReference type="Proteomes" id="UP001500460">
    <property type="component" value="Unassembled WGS sequence"/>
</dbReference>
<comment type="caution">
    <text evidence="2">The sequence shown here is derived from an EMBL/GenBank/DDBJ whole genome shotgun (WGS) entry which is preliminary data.</text>
</comment>
<evidence type="ECO:0000313" key="3">
    <source>
        <dbReference type="Proteomes" id="UP001500460"/>
    </source>
</evidence>
<keyword evidence="3" id="KW-1185">Reference proteome</keyword>
<proteinExistence type="predicted"/>
<evidence type="ECO:0000256" key="1">
    <source>
        <dbReference type="SAM" id="Phobius"/>
    </source>
</evidence>
<sequence length="81" mass="8987">MRTREESRARGELLPQVDAEEFARVLVASCTGTQLMSRLESDRRDLPRRVAVLWSYLLPGIATPAALARLIVDPGRGEKPA</sequence>
<organism evidence="2 3">
    <name type="scientific">Streptomyces glaucus</name>
    <dbReference type="NCBI Taxonomy" id="284029"/>
    <lineage>
        <taxon>Bacteria</taxon>
        <taxon>Bacillati</taxon>
        <taxon>Actinomycetota</taxon>
        <taxon>Actinomycetes</taxon>
        <taxon>Kitasatosporales</taxon>
        <taxon>Streptomycetaceae</taxon>
        <taxon>Streptomyces</taxon>
    </lineage>
</organism>
<dbReference type="RefSeq" id="WP_344599934.1">
    <property type="nucleotide sequence ID" value="NZ_BAAATK010000003.1"/>
</dbReference>
<gene>
    <name evidence="2" type="ORF">GCM10010421_08030</name>
</gene>
<feature type="transmembrane region" description="Helical" evidence="1">
    <location>
        <begin position="51"/>
        <end position="72"/>
    </location>
</feature>
<name>A0ABN3J9S8_9ACTN</name>
<reference evidence="2 3" key="1">
    <citation type="journal article" date="2019" name="Int. J. Syst. Evol. Microbiol.">
        <title>The Global Catalogue of Microorganisms (GCM) 10K type strain sequencing project: providing services to taxonomists for standard genome sequencing and annotation.</title>
        <authorList>
            <consortium name="The Broad Institute Genomics Platform"/>
            <consortium name="The Broad Institute Genome Sequencing Center for Infectious Disease"/>
            <person name="Wu L."/>
            <person name="Ma J."/>
        </authorList>
    </citation>
    <scope>NUCLEOTIDE SEQUENCE [LARGE SCALE GENOMIC DNA]</scope>
    <source>
        <strain evidence="2 3">JCM 6922</strain>
    </source>
</reference>
<keyword evidence="1" id="KW-0472">Membrane</keyword>